<dbReference type="Proteomes" id="UP000199612">
    <property type="component" value="Unassembled WGS sequence"/>
</dbReference>
<dbReference type="SUPFAM" id="SSF55060">
    <property type="entry name" value="GHMP Kinase, C-terminal domain"/>
    <property type="match status" value="1"/>
</dbReference>
<dbReference type="GO" id="GO:0005524">
    <property type="term" value="F:ATP binding"/>
    <property type="evidence" value="ECO:0007669"/>
    <property type="project" value="UniProtKB-KW"/>
</dbReference>
<feature type="domain" description="GHMP kinase N-terminal" evidence="7">
    <location>
        <begin position="91"/>
        <end position="174"/>
    </location>
</feature>
<evidence type="ECO:0000256" key="3">
    <source>
        <dbReference type="ARBA" id="ARBA00022679"/>
    </source>
</evidence>
<keyword evidence="5 9" id="KW-0418">Kinase</keyword>
<dbReference type="STRING" id="753702.SAMN04488102_104266"/>
<evidence type="ECO:0000256" key="5">
    <source>
        <dbReference type="ARBA" id="ARBA00022777"/>
    </source>
</evidence>
<dbReference type="SUPFAM" id="SSF54211">
    <property type="entry name" value="Ribosomal protein S5 domain 2-like"/>
    <property type="match status" value="1"/>
</dbReference>
<evidence type="ECO:0000313" key="9">
    <source>
        <dbReference type="EMBL" id="SFC29759.1"/>
    </source>
</evidence>
<proteinExistence type="predicted"/>
<dbReference type="RefSeq" id="WP_091529600.1">
    <property type="nucleotide sequence ID" value="NZ_FOLT01000004.1"/>
</dbReference>
<dbReference type="InterPro" id="IPR035102">
    <property type="entry name" value="Phosphomevalonate_kinase"/>
</dbReference>
<evidence type="ECO:0000256" key="2">
    <source>
        <dbReference type="ARBA" id="ARBA00012958"/>
    </source>
</evidence>
<evidence type="ECO:0000313" key="10">
    <source>
        <dbReference type="Proteomes" id="UP000199612"/>
    </source>
</evidence>
<sequence length="358" mass="39027">MKHTEVYAPGKLYIAGEYAVVEPGNPSVIVAVDRFITVSVSPSEGPSGTITSPSLSKETLHWRRNDCRIFIEEPNEKADILLKTMEMTEHFLYEQGLALPYYDIVIESTLDSSDGRKYGLGSSGAVTVASIQALLGSVGFALSEDRLFKLAAAVHVALQSRGSLGDLAAAAYTGWIAYSSPNKHWIERQLDQITLSSLIEQPWPELEVERLPAPSSLMLLVGWTGKPASTESFVASVQQKNPDVNLQSFLEKSRACVTDLISGIKSNESDQIKAAVRANRDLLLQMSRTKGLVLETPLLESLSRIAENHDAAAKTSGAGGGDCGIAFVQTDNQKERILSEWQSCHIEPLPLTVYDKHN</sequence>
<dbReference type="InterPro" id="IPR013750">
    <property type="entry name" value="GHMP_kinase_C_dom"/>
</dbReference>
<dbReference type="PRINTS" id="PR00959">
    <property type="entry name" value="MEVGALKINASE"/>
</dbReference>
<dbReference type="UniPathway" id="UPA00057">
    <property type="reaction ID" value="UER00099"/>
</dbReference>
<keyword evidence="4" id="KW-0547">Nucleotide-binding</keyword>
<dbReference type="Pfam" id="PF08544">
    <property type="entry name" value="GHMP_kinases_C"/>
    <property type="match status" value="1"/>
</dbReference>
<dbReference type="PANTHER" id="PTHR31814">
    <property type="match status" value="1"/>
</dbReference>
<dbReference type="Gene3D" id="3.30.230.10">
    <property type="match status" value="1"/>
</dbReference>
<dbReference type="InterPro" id="IPR020568">
    <property type="entry name" value="Ribosomal_Su5_D2-typ_SF"/>
</dbReference>
<dbReference type="Pfam" id="PF00288">
    <property type="entry name" value="GHMP_kinases_N"/>
    <property type="match status" value="1"/>
</dbReference>
<accession>A0A1I1I003</accession>
<evidence type="ECO:0000256" key="1">
    <source>
        <dbReference type="ARBA" id="ARBA00005017"/>
    </source>
</evidence>
<dbReference type="PANTHER" id="PTHR31814:SF2">
    <property type="entry name" value="PHOSPHOMEVALONATE KINASE"/>
    <property type="match status" value="1"/>
</dbReference>
<dbReference type="EC" id="2.7.4.2" evidence="2"/>
<keyword evidence="6" id="KW-0067">ATP-binding</keyword>
<dbReference type="InterPro" id="IPR036554">
    <property type="entry name" value="GHMP_kinase_C_sf"/>
</dbReference>
<keyword evidence="3" id="KW-0808">Transferase</keyword>
<dbReference type="AlphaFoldDB" id="A0A1I1I003"/>
<dbReference type="OrthoDB" id="1522677at2"/>
<evidence type="ECO:0000256" key="4">
    <source>
        <dbReference type="ARBA" id="ARBA00022741"/>
    </source>
</evidence>
<dbReference type="InterPro" id="IPR014721">
    <property type="entry name" value="Ribsml_uS5_D2-typ_fold_subgr"/>
</dbReference>
<dbReference type="GO" id="GO:0019287">
    <property type="term" value="P:isopentenyl diphosphate biosynthetic process, mevalonate pathway"/>
    <property type="evidence" value="ECO:0007669"/>
    <property type="project" value="UniProtKB-UniPathway"/>
</dbReference>
<dbReference type="Gene3D" id="3.30.70.890">
    <property type="entry name" value="GHMP kinase, C-terminal domain"/>
    <property type="match status" value="1"/>
</dbReference>
<evidence type="ECO:0000259" key="8">
    <source>
        <dbReference type="Pfam" id="PF08544"/>
    </source>
</evidence>
<dbReference type="NCBIfam" id="TIGR01220">
    <property type="entry name" value="Pmev_kin_Gr_pos"/>
    <property type="match status" value="1"/>
</dbReference>
<keyword evidence="10" id="KW-1185">Reference proteome</keyword>
<dbReference type="GO" id="GO:0004631">
    <property type="term" value="F:phosphomevalonate kinase activity"/>
    <property type="evidence" value="ECO:0007669"/>
    <property type="project" value="UniProtKB-EC"/>
</dbReference>
<dbReference type="EMBL" id="FOLT01000004">
    <property type="protein sequence ID" value="SFC29759.1"/>
    <property type="molecule type" value="Genomic_DNA"/>
</dbReference>
<comment type="pathway">
    <text evidence="1">Isoprenoid biosynthesis; isopentenyl diphosphate biosynthesis via mevalonate pathway; isopentenyl diphosphate from (R)-mevalonate: step 2/3.</text>
</comment>
<evidence type="ECO:0000256" key="6">
    <source>
        <dbReference type="ARBA" id="ARBA00022840"/>
    </source>
</evidence>
<feature type="domain" description="GHMP kinase C-terminal" evidence="8">
    <location>
        <begin position="274"/>
        <end position="343"/>
    </location>
</feature>
<reference evidence="10" key="1">
    <citation type="submission" date="2016-10" db="EMBL/GenBank/DDBJ databases">
        <authorList>
            <person name="Varghese N."/>
            <person name="Submissions S."/>
        </authorList>
    </citation>
    <scope>NUCLEOTIDE SEQUENCE [LARGE SCALE GENOMIC DNA]</scope>
    <source>
        <strain evidence="10">DSM 23664</strain>
    </source>
</reference>
<organism evidence="9 10">
    <name type="scientific">Alkalibacterium subtropicum</name>
    <dbReference type="NCBI Taxonomy" id="753702"/>
    <lineage>
        <taxon>Bacteria</taxon>
        <taxon>Bacillati</taxon>
        <taxon>Bacillota</taxon>
        <taxon>Bacilli</taxon>
        <taxon>Lactobacillales</taxon>
        <taxon>Carnobacteriaceae</taxon>
        <taxon>Alkalibacterium</taxon>
    </lineage>
</organism>
<gene>
    <name evidence="9" type="ORF">SAMN04488102_104266</name>
</gene>
<dbReference type="InterPro" id="IPR006204">
    <property type="entry name" value="GHMP_kinase_N_dom"/>
</dbReference>
<evidence type="ECO:0000259" key="7">
    <source>
        <dbReference type="Pfam" id="PF00288"/>
    </source>
</evidence>
<dbReference type="InterPro" id="IPR005917">
    <property type="entry name" value="Pmev_kinase_bact"/>
</dbReference>
<protein>
    <recommendedName>
        <fullName evidence="2">phosphomevalonate kinase</fullName>
        <ecNumber evidence="2">2.7.4.2</ecNumber>
    </recommendedName>
</protein>
<name>A0A1I1I003_9LACT</name>